<sequence length="73" mass="7815">MTEQLISSKYIASAIVYSVLGLIILFLSLIAFDKFTPGNLWQEIVEKHNVAMAITVGAITIAVAQIVASAIHG</sequence>
<evidence type="ECO:0000256" key="5">
    <source>
        <dbReference type="ARBA" id="ARBA00022989"/>
    </source>
</evidence>
<dbReference type="Proteomes" id="UP000235584">
    <property type="component" value="Chromosome"/>
</dbReference>
<reference evidence="7 8" key="1">
    <citation type="submission" date="2018-01" db="EMBL/GenBank/DDBJ databases">
        <title>Complete genome sequence of Bacteriovorax stolpii DSM12778.</title>
        <authorList>
            <person name="Tang B."/>
            <person name="Chang J."/>
        </authorList>
    </citation>
    <scope>NUCLEOTIDE SEQUENCE [LARGE SCALE GENOMIC DNA]</scope>
    <source>
        <strain evidence="7 8">DSM 12778</strain>
    </source>
</reference>
<keyword evidence="4" id="KW-0812">Transmembrane</keyword>
<evidence type="ECO:0000256" key="3">
    <source>
        <dbReference type="ARBA" id="ARBA00022475"/>
    </source>
</evidence>
<dbReference type="Pfam" id="PF03994">
    <property type="entry name" value="DUF350"/>
    <property type="match status" value="1"/>
</dbReference>
<evidence type="ECO:0000256" key="4">
    <source>
        <dbReference type="ARBA" id="ARBA00022692"/>
    </source>
</evidence>
<dbReference type="EMBL" id="CP025704">
    <property type="protein sequence ID" value="AUN96900.1"/>
    <property type="molecule type" value="Genomic_DNA"/>
</dbReference>
<keyword evidence="6" id="KW-0472">Membrane</keyword>
<evidence type="ECO:0000256" key="1">
    <source>
        <dbReference type="ARBA" id="ARBA00004651"/>
    </source>
</evidence>
<evidence type="ECO:0000256" key="2">
    <source>
        <dbReference type="ARBA" id="ARBA00005779"/>
    </source>
</evidence>
<protein>
    <submittedName>
        <fullName evidence="7">DUF350 domain-containing protein</fullName>
    </submittedName>
</protein>
<gene>
    <name evidence="7" type="ORF">C0V70_02015</name>
</gene>
<evidence type="ECO:0000256" key="6">
    <source>
        <dbReference type="ARBA" id="ARBA00023136"/>
    </source>
</evidence>
<dbReference type="InterPro" id="IPR007140">
    <property type="entry name" value="DUF350"/>
</dbReference>
<name>A0A2K9NN20_BACTC</name>
<dbReference type="KEGG" id="bsto:C0V70_02015"/>
<proteinExistence type="inferred from homology"/>
<dbReference type="AlphaFoldDB" id="A0A2K9NN20"/>
<dbReference type="GO" id="GO:0005886">
    <property type="term" value="C:plasma membrane"/>
    <property type="evidence" value="ECO:0007669"/>
    <property type="project" value="UniProtKB-SubCell"/>
</dbReference>
<evidence type="ECO:0000313" key="7">
    <source>
        <dbReference type="EMBL" id="AUN96900.1"/>
    </source>
</evidence>
<organism evidence="7 8">
    <name type="scientific">Bacteriovorax stolpii</name>
    <name type="common">Bdellovibrio stolpii</name>
    <dbReference type="NCBI Taxonomy" id="960"/>
    <lineage>
        <taxon>Bacteria</taxon>
        <taxon>Pseudomonadati</taxon>
        <taxon>Bdellovibrionota</taxon>
        <taxon>Bacteriovoracia</taxon>
        <taxon>Bacteriovoracales</taxon>
        <taxon>Bacteriovoracaceae</taxon>
        <taxon>Bacteriovorax</taxon>
    </lineage>
</organism>
<comment type="similarity">
    <text evidence="2">Belongs to the UPF0719 family.</text>
</comment>
<keyword evidence="3" id="KW-1003">Cell membrane</keyword>
<comment type="subcellular location">
    <subcellularLocation>
        <location evidence="1">Cell membrane</location>
        <topology evidence="1">Multi-pass membrane protein</topology>
    </subcellularLocation>
</comment>
<keyword evidence="8" id="KW-1185">Reference proteome</keyword>
<keyword evidence="5" id="KW-1133">Transmembrane helix</keyword>
<evidence type="ECO:0000313" key="8">
    <source>
        <dbReference type="Proteomes" id="UP000235584"/>
    </source>
</evidence>
<accession>A0A2K9NN20</accession>
<dbReference type="RefSeq" id="WP_102242195.1">
    <property type="nucleotide sequence ID" value="NZ_CP025704.1"/>
</dbReference>